<accession>A0A096FCP1</accession>
<organism evidence="2 3">
    <name type="scientific">Comamonas testosteroni</name>
    <name type="common">Pseudomonas testosteroni</name>
    <dbReference type="NCBI Taxonomy" id="285"/>
    <lineage>
        <taxon>Bacteria</taxon>
        <taxon>Pseudomonadati</taxon>
        <taxon>Pseudomonadota</taxon>
        <taxon>Betaproteobacteria</taxon>
        <taxon>Burkholderiales</taxon>
        <taxon>Comamonadaceae</taxon>
        <taxon>Comamonas</taxon>
    </lineage>
</organism>
<evidence type="ECO:0000313" key="2">
    <source>
        <dbReference type="EMBL" id="KGH27704.1"/>
    </source>
</evidence>
<gene>
    <name evidence="2" type="ORF">P353_17895</name>
</gene>
<comment type="caution">
    <text evidence="2">The sequence shown here is derived from an EMBL/GenBank/DDBJ whole genome shotgun (WGS) entry which is preliminary data.</text>
</comment>
<keyword evidence="1" id="KW-0812">Transmembrane</keyword>
<keyword evidence="1" id="KW-1133">Transmembrane helix</keyword>
<reference evidence="2 3" key="1">
    <citation type="submission" date="2013-09" db="EMBL/GenBank/DDBJ databases">
        <title>High correlation between genotypes and phenotypes of environmental bacteria Comamonas testosteroni strains.</title>
        <authorList>
            <person name="Liu L."/>
            <person name="Zhu W."/>
            <person name="Xia X."/>
            <person name="Xu B."/>
            <person name="Luo M."/>
            <person name="Wang G."/>
        </authorList>
    </citation>
    <scope>NUCLEOTIDE SEQUENCE [LARGE SCALE GENOMIC DNA]</scope>
    <source>
        <strain evidence="2 3">JL40</strain>
    </source>
</reference>
<dbReference type="EMBL" id="AWOR01000058">
    <property type="protein sequence ID" value="KGH27704.1"/>
    <property type="molecule type" value="Genomic_DNA"/>
</dbReference>
<feature type="transmembrane region" description="Helical" evidence="1">
    <location>
        <begin position="28"/>
        <end position="47"/>
    </location>
</feature>
<proteinExistence type="predicted"/>
<sequence>MTEPSSSADFPTPKPEELHKRLSMPLRCLLMVFAVLCVILGLIGAVVPGMPTTVFILMAAWAAVRSSPRLHGWLYAHSLFGPMLRNWDDGGQVSRRVKWMASASMVFSSALIFHVAENPWLSTSAVAVMACVQIWLWLRPEPQA</sequence>
<dbReference type="InterPro" id="IPR007401">
    <property type="entry name" value="DUF454"/>
</dbReference>
<dbReference type="PANTHER" id="PTHR35813:SF1">
    <property type="entry name" value="INNER MEMBRANE PROTEIN YBAN"/>
    <property type="match status" value="1"/>
</dbReference>
<keyword evidence="1" id="KW-0472">Membrane</keyword>
<dbReference type="Pfam" id="PF04304">
    <property type="entry name" value="DUF454"/>
    <property type="match status" value="1"/>
</dbReference>
<dbReference type="PIRSF" id="PIRSF016789">
    <property type="entry name" value="DUF454"/>
    <property type="match status" value="1"/>
</dbReference>
<evidence type="ECO:0000256" key="1">
    <source>
        <dbReference type="SAM" id="Phobius"/>
    </source>
</evidence>
<dbReference type="PANTHER" id="PTHR35813">
    <property type="entry name" value="INNER MEMBRANE PROTEIN YBAN"/>
    <property type="match status" value="1"/>
</dbReference>
<evidence type="ECO:0000313" key="3">
    <source>
        <dbReference type="Proteomes" id="UP000029553"/>
    </source>
</evidence>
<dbReference type="Proteomes" id="UP000029553">
    <property type="component" value="Unassembled WGS sequence"/>
</dbReference>
<protein>
    <submittedName>
        <fullName evidence="2">Membrane protein</fullName>
    </submittedName>
</protein>
<name>A0A096FCP1_COMTE</name>
<dbReference type="GO" id="GO:0005886">
    <property type="term" value="C:plasma membrane"/>
    <property type="evidence" value="ECO:0007669"/>
    <property type="project" value="TreeGrafter"/>
</dbReference>
<dbReference type="AlphaFoldDB" id="A0A096FCP1"/>